<dbReference type="GO" id="GO:0051287">
    <property type="term" value="F:NAD binding"/>
    <property type="evidence" value="ECO:0007669"/>
    <property type="project" value="InterPro"/>
</dbReference>
<comment type="similarity">
    <text evidence="4">Belongs to the D-isomer specific 2-hydroxyacid dehydrogenase family.</text>
</comment>
<sequence>MEALTLSSSDTTPQNGIHGDWRASEDQHDINFDLPLNAPPVPTPHSYSINGRTTAAQSPPQASRPRPLTRLQAPRTEIRPTLRNPESMGNSDFHGRIPSLTAEQLSHLPALRLVVTSSTGVNHIDLRECRRRGIAAANSGNVYAEDVADTAVGLLIDVLRRISAADRYVRSGLWPVKVEYPLGSKLAGKRVGIISLGNIGLEVAKRLEAFGCIICYNSRKKKPSVPFTFYLDVCDLAANCDILVICCALTDKTHHMINKEVLLALGKEGVVVNIARGAVIDEKAFVQCLVQGDIAGAGLDVFEREPNVPKDLLELENVVLSPHRAVFTAESFWDCFEYISGNLKAFFSNKPLLSPVVEE</sequence>
<evidence type="ECO:0000256" key="2">
    <source>
        <dbReference type="ARBA" id="ARBA00023002"/>
    </source>
</evidence>
<dbReference type="PANTHER" id="PTHR10996">
    <property type="entry name" value="2-HYDROXYACID DEHYDROGENASE-RELATED"/>
    <property type="match status" value="1"/>
</dbReference>
<comment type="caution">
    <text evidence="8">The sequence shown here is derived from an EMBL/GenBank/DDBJ whole genome shotgun (WGS) entry which is preliminary data.</text>
</comment>
<keyword evidence="2 4" id="KW-0560">Oxidoreductase</keyword>
<dbReference type="GO" id="GO:0030267">
    <property type="term" value="F:glyoxylate reductase (NADPH) activity"/>
    <property type="evidence" value="ECO:0007669"/>
    <property type="project" value="TreeGrafter"/>
</dbReference>
<dbReference type="InterPro" id="IPR050223">
    <property type="entry name" value="D-isomer_2-hydroxyacid_DH"/>
</dbReference>
<dbReference type="Pfam" id="PF02826">
    <property type="entry name" value="2-Hacid_dh_C"/>
    <property type="match status" value="1"/>
</dbReference>
<accession>A0AA88WIQ8</accession>
<keyword evidence="3" id="KW-0520">NAD</keyword>
<evidence type="ECO:0000256" key="5">
    <source>
        <dbReference type="SAM" id="MobiDB-lite"/>
    </source>
</evidence>
<feature type="region of interest" description="Disordered" evidence="5">
    <location>
        <begin position="1"/>
        <end position="26"/>
    </location>
</feature>
<evidence type="ECO:0000313" key="9">
    <source>
        <dbReference type="Proteomes" id="UP001188597"/>
    </source>
</evidence>
<gene>
    <name evidence="8" type="ORF">RJ639_039262</name>
</gene>
<reference evidence="8" key="1">
    <citation type="submission" date="2022-12" db="EMBL/GenBank/DDBJ databases">
        <title>Draft genome assemblies for two species of Escallonia (Escalloniales).</title>
        <authorList>
            <person name="Chanderbali A."/>
            <person name="Dervinis C."/>
            <person name="Anghel I."/>
            <person name="Soltis D."/>
            <person name="Soltis P."/>
            <person name="Zapata F."/>
        </authorList>
    </citation>
    <scope>NUCLEOTIDE SEQUENCE</scope>
    <source>
        <strain evidence="8">UCBG64.0493</strain>
        <tissue evidence="8">Leaf</tissue>
    </source>
</reference>
<dbReference type="Proteomes" id="UP001188597">
    <property type="component" value="Unassembled WGS sequence"/>
</dbReference>
<dbReference type="FunFam" id="3.40.50.720:FF:000213">
    <property type="entry name" value="Putative 2-hydroxyacid dehydrogenase"/>
    <property type="match status" value="1"/>
</dbReference>
<dbReference type="SUPFAM" id="SSF51735">
    <property type="entry name" value="NAD(P)-binding Rossmann-fold domains"/>
    <property type="match status" value="1"/>
</dbReference>
<evidence type="ECO:0000259" key="6">
    <source>
        <dbReference type="Pfam" id="PF00389"/>
    </source>
</evidence>
<dbReference type="InterPro" id="IPR036291">
    <property type="entry name" value="NAD(P)-bd_dom_sf"/>
</dbReference>
<dbReference type="Pfam" id="PF00389">
    <property type="entry name" value="2-Hacid_dh"/>
    <property type="match status" value="1"/>
</dbReference>
<evidence type="ECO:0000313" key="8">
    <source>
        <dbReference type="EMBL" id="KAK3028571.1"/>
    </source>
</evidence>
<proteinExistence type="inferred from homology"/>
<dbReference type="EMBL" id="JAVXUP010000413">
    <property type="protein sequence ID" value="KAK3028571.1"/>
    <property type="molecule type" value="Genomic_DNA"/>
</dbReference>
<dbReference type="Gene3D" id="3.40.50.720">
    <property type="entry name" value="NAD(P)-binding Rossmann-like Domain"/>
    <property type="match status" value="2"/>
</dbReference>
<keyword evidence="1" id="KW-0521">NADP</keyword>
<evidence type="ECO:0000256" key="3">
    <source>
        <dbReference type="ARBA" id="ARBA00023027"/>
    </source>
</evidence>
<name>A0AA88WIQ8_9ASTE</name>
<dbReference type="SUPFAM" id="SSF52283">
    <property type="entry name" value="Formate/glycerate dehydrogenase catalytic domain-like"/>
    <property type="match status" value="1"/>
</dbReference>
<dbReference type="InterPro" id="IPR006140">
    <property type="entry name" value="D-isomer_DH_NAD-bd"/>
</dbReference>
<dbReference type="AlphaFoldDB" id="A0AA88WIQ8"/>
<feature type="domain" description="D-isomer specific 2-hydroxyacid dehydrogenase NAD-binding" evidence="7">
    <location>
        <begin position="152"/>
        <end position="325"/>
    </location>
</feature>
<dbReference type="GO" id="GO:0016618">
    <property type="term" value="F:hydroxypyruvate reductase [NAD(P)H] activity"/>
    <property type="evidence" value="ECO:0007669"/>
    <property type="project" value="TreeGrafter"/>
</dbReference>
<dbReference type="GO" id="GO:0005829">
    <property type="term" value="C:cytosol"/>
    <property type="evidence" value="ECO:0007669"/>
    <property type="project" value="TreeGrafter"/>
</dbReference>
<evidence type="ECO:0000256" key="4">
    <source>
        <dbReference type="RuleBase" id="RU003719"/>
    </source>
</evidence>
<dbReference type="PANTHER" id="PTHR10996:SF179">
    <property type="entry name" value="D-ISOMER SPECIFIC 2-HYDROXYACID DEHYDROGENASE FAMILY PROTEIN-RELATED"/>
    <property type="match status" value="1"/>
</dbReference>
<keyword evidence="9" id="KW-1185">Reference proteome</keyword>
<evidence type="ECO:0000259" key="7">
    <source>
        <dbReference type="Pfam" id="PF02826"/>
    </source>
</evidence>
<feature type="compositionally biased region" description="Polar residues" evidence="5">
    <location>
        <begin position="1"/>
        <end position="15"/>
    </location>
</feature>
<organism evidence="8 9">
    <name type="scientific">Escallonia herrerae</name>
    <dbReference type="NCBI Taxonomy" id="1293975"/>
    <lineage>
        <taxon>Eukaryota</taxon>
        <taxon>Viridiplantae</taxon>
        <taxon>Streptophyta</taxon>
        <taxon>Embryophyta</taxon>
        <taxon>Tracheophyta</taxon>
        <taxon>Spermatophyta</taxon>
        <taxon>Magnoliopsida</taxon>
        <taxon>eudicotyledons</taxon>
        <taxon>Gunneridae</taxon>
        <taxon>Pentapetalae</taxon>
        <taxon>asterids</taxon>
        <taxon>campanulids</taxon>
        <taxon>Escalloniales</taxon>
        <taxon>Escalloniaceae</taxon>
        <taxon>Escallonia</taxon>
    </lineage>
</organism>
<feature type="region of interest" description="Disordered" evidence="5">
    <location>
        <begin position="38"/>
        <end position="76"/>
    </location>
</feature>
<feature type="compositionally biased region" description="Polar residues" evidence="5">
    <location>
        <begin position="45"/>
        <end position="61"/>
    </location>
</feature>
<evidence type="ECO:0008006" key="10">
    <source>
        <dbReference type="Google" id="ProtNLM"/>
    </source>
</evidence>
<evidence type="ECO:0000256" key="1">
    <source>
        <dbReference type="ARBA" id="ARBA00022857"/>
    </source>
</evidence>
<feature type="domain" description="D-isomer specific 2-hydroxyacid dehydrogenase catalytic" evidence="6">
    <location>
        <begin position="99"/>
        <end position="356"/>
    </location>
</feature>
<protein>
    <recommendedName>
        <fullName evidence="10">Glyoxylate/hydroxypyruvate reductase HPR3-like</fullName>
    </recommendedName>
</protein>
<dbReference type="InterPro" id="IPR006139">
    <property type="entry name" value="D-isomer_2_OHA_DH_cat_dom"/>
</dbReference>
<dbReference type="CDD" id="cd12156">
    <property type="entry name" value="HPPR"/>
    <property type="match status" value="1"/>
</dbReference>